<proteinExistence type="predicted"/>
<keyword evidence="3" id="KW-1185">Reference proteome</keyword>
<evidence type="ECO:0000313" key="2">
    <source>
        <dbReference type="EMBL" id="CUA71433.1"/>
    </source>
</evidence>
<dbReference type="Pfam" id="PF12937">
    <property type="entry name" value="F-box-like"/>
    <property type="match status" value="1"/>
</dbReference>
<dbReference type="Proteomes" id="UP000044841">
    <property type="component" value="Unassembled WGS sequence"/>
</dbReference>
<evidence type="ECO:0000313" key="3">
    <source>
        <dbReference type="Proteomes" id="UP000044841"/>
    </source>
</evidence>
<organism evidence="2 3">
    <name type="scientific">Rhizoctonia solani</name>
    <dbReference type="NCBI Taxonomy" id="456999"/>
    <lineage>
        <taxon>Eukaryota</taxon>
        <taxon>Fungi</taxon>
        <taxon>Dikarya</taxon>
        <taxon>Basidiomycota</taxon>
        <taxon>Agaricomycotina</taxon>
        <taxon>Agaricomycetes</taxon>
        <taxon>Cantharellales</taxon>
        <taxon>Ceratobasidiaceae</taxon>
        <taxon>Rhizoctonia</taxon>
    </lineage>
</organism>
<dbReference type="Gene3D" id="1.20.1280.50">
    <property type="match status" value="1"/>
</dbReference>
<dbReference type="AlphaFoldDB" id="A0A0K6FZA7"/>
<sequence length="482" mass="54316">MHLEQDFKPASSYEAEIQHFKSVLNQLRNFSGTSLAISINRLPPEVLARIFEDVVNAGPCPVLKHRLQKQPKSTFLKDPILLSHVCSYWRRVALDTAVLWSHLDLKPGWMHVSKISARVDSYLGRSGDALLDIHIAEVRFPREPYFNPTSADPALIDLLTLTSPRMRSLRLAIPTGCEEAYRSCLVTCFSHCTPGNLKSVSVRCAEVDGSHIGPSLVEDSDFNRGEDRMMGMPSTISEEVWDTVKVLELKAFRPEWNSKAYRGLRELRLVRLHVLELDLELESDTIDDSITAANLKNLEIFILGGSRQEQHGPILQLVAPGPNSLSLSLVNPYIGSSRFVYKDELARFITRSNVTRLCTHEFNTYSQVAEVLSLMPGIRTLALNALDSGAIEAGSAPLEHNIDVLYVINCCSRFSRFGWPQLEHFVENHHVQKLVLWRYDFRYCGLSEIGIETIPNNLFTICPVVQVIHDTAPNPIVDWFGD</sequence>
<dbReference type="InterPro" id="IPR001810">
    <property type="entry name" value="F-box_dom"/>
</dbReference>
<gene>
    <name evidence="2" type="ORF">RSOLAG22IIIB_09542</name>
</gene>
<dbReference type="EMBL" id="CYGV01001236">
    <property type="protein sequence ID" value="CUA71433.1"/>
    <property type="molecule type" value="Genomic_DNA"/>
</dbReference>
<protein>
    <recommendedName>
        <fullName evidence="1">F-box domain-containing protein</fullName>
    </recommendedName>
</protein>
<name>A0A0K6FZA7_9AGAM</name>
<evidence type="ECO:0000259" key="1">
    <source>
        <dbReference type="Pfam" id="PF12937"/>
    </source>
</evidence>
<accession>A0A0K6FZA7</accession>
<reference evidence="2 3" key="1">
    <citation type="submission" date="2015-07" db="EMBL/GenBank/DDBJ databases">
        <authorList>
            <person name="Noorani M."/>
        </authorList>
    </citation>
    <scope>NUCLEOTIDE SEQUENCE [LARGE SCALE GENOMIC DNA]</scope>
    <source>
        <strain evidence="2">BBA 69670</strain>
    </source>
</reference>
<feature type="domain" description="F-box" evidence="1">
    <location>
        <begin position="39"/>
        <end position="105"/>
    </location>
</feature>